<feature type="transmembrane region" description="Helical" evidence="7">
    <location>
        <begin position="134"/>
        <end position="155"/>
    </location>
</feature>
<dbReference type="InterPro" id="IPR011701">
    <property type="entry name" value="MFS"/>
</dbReference>
<reference evidence="9 10" key="1">
    <citation type="journal article" date="2012" name="J. Bacteriol.">
        <title>Genome Sequence of the Alkane-Degrading Bacterium Alcanivorax hongdengensis Type Strain A-11-3.</title>
        <authorList>
            <person name="Lai Q."/>
            <person name="Shao Z."/>
        </authorList>
    </citation>
    <scope>NUCLEOTIDE SEQUENCE [LARGE SCALE GENOMIC DNA]</scope>
    <source>
        <strain evidence="9 10">A-11-3</strain>
    </source>
</reference>
<evidence type="ECO:0000259" key="8">
    <source>
        <dbReference type="PROSITE" id="PS50850"/>
    </source>
</evidence>
<feature type="transmembrane region" description="Helical" evidence="7">
    <location>
        <begin position="218"/>
        <end position="239"/>
    </location>
</feature>
<comment type="subcellular location">
    <subcellularLocation>
        <location evidence="1">Cell membrane</location>
        <topology evidence="1">Multi-pass membrane protein</topology>
    </subcellularLocation>
</comment>
<evidence type="ECO:0000256" key="3">
    <source>
        <dbReference type="ARBA" id="ARBA00022475"/>
    </source>
</evidence>
<keyword evidence="6 7" id="KW-0472">Membrane</keyword>
<protein>
    <submittedName>
        <fullName evidence="9">Major facilitator superfamily protein</fullName>
    </submittedName>
</protein>
<feature type="transmembrane region" description="Helical" evidence="7">
    <location>
        <begin position="396"/>
        <end position="413"/>
    </location>
</feature>
<dbReference type="GO" id="GO:0022857">
    <property type="term" value="F:transmembrane transporter activity"/>
    <property type="evidence" value="ECO:0007669"/>
    <property type="project" value="InterPro"/>
</dbReference>
<dbReference type="GO" id="GO:0005886">
    <property type="term" value="C:plasma membrane"/>
    <property type="evidence" value="ECO:0007669"/>
    <property type="project" value="UniProtKB-SubCell"/>
</dbReference>
<dbReference type="Gene3D" id="1.20.1720.10">
    <property type="entry name" value="Multidrug resistance protein D"/>
    <property type="match status" value="1"/>
</dbReference>
<feature type="transmembrane region" description="Helical" evidence="7">
    <location>
        <begin position="161"/>
        <end position="181"/>
    </location>
</feature>
<evidence type="ECO:0000256" key="1">
    <source>
        <dbReference type="ARBA" id="ARBA00004651"/>
    </source>
</evidence>
<dbReference type="InterPro" id="IPR036259">
    <property type="entry name" value="MFS_trans_sf"/>
</dbReference>
<keyword evidence="3" id="KW-1003">Cell membrane</keyword>
<dbReference type="FunFam" id="1.20.1720.10:FF:000011">
    <property type="entry name" value="Transporter, major facilitator family"/>
    <property type="match status" value="1"/>
</dbReference>
<proteinExistence type="predicted"/>
<dbReference type="Pfam" id="PF07690">
    <property type="entry name" value="MFS_1"/>
    <property type="match status" value="1"/>
</dbReference>
<dbReference type="Proteomes" id="UP000010164">
    <property type="component" value="Unassembled WGS sequence"/>
</dbReference>
<comment type="caution">
    <text evidence="9">The sequence shown here is derived from an EMBL/GenBank/DDBJ whole genome shotgun (WGS) entry which is preliminary data.</text>
</comment>
<evidence type="ECO:0000256" key="5">
    <source>
        <dbReference type="ARBA" id="ARBA00022989"/>
    </source>
</evidence>
<dbReference type="AlphaFoldDB" id="L0WD50"/>
<evidence type="ECO:0000256" key="7">
    <source>
        <dbReference type="SAM" id="Phobius"/>
    </source>
</evidence>
<feature type="transmembrane region" description="Helical" evidence="7">
    <location>
        <begin position="82"/>
        <end position="102"/>
    </location>
</feature>
<feature type="domain" description="Major facilitator superfamily (MFS) profile" evidence="8">
    <location>
        <begin position="9"/>
        <end position="443"/>
    </location>
</feature>
<feature type="transmembrane region" description="Helical" evidence="7">
    <location>
        <begin position="47"/>
        <end position="70"/>
    </location>
</feature>
<keyword evidence="2" id="KW-0813">Transport</keyword>
<dbReference type="PANTHER" id="PTHR42718">
    <property type="entry name" value="MAJOR FACILITATOR SUPERFAMILY MULTIDRUG TRANSPORTER MFSC"/>
    <property type="match status" value="1"/>
</dbReference>
<feature type="transmembrane region" description="Helical" evidence="7">
    <location>
        <begin position="350"/>
        <end position="367"/>
    </location>
</feature>
<dbReference type="PATRIC" id="fig|1177179.3.peg.1323"/>
<keyword evidence="4 7" id="KW-0812">Transmembrane</keyword>
<feature type="transmembrane region" description="Helical" evidence="7">
    <location>
        <begin position="193"/>
        <end position="212"/>
    </location>
</feature>
<dbReference type="PANTHER" id="PTHR42718:SF46">
    <property type="entry name" value="BLR6921 PROTEIN"/>
    <property type="match status" value="1"/>
</dbReference>
<dbReference type="SUPFAM" id="SSF103473">
    <property type="entry name" value="MFS general substrate transporter"/>
    <property type="match status" value="1"/>
</dbReference>
<dbReference type="EMBL" id="AMRJ01000007">
    <property type="protein sequence ID" value="EKF74876.1"/>
    <property type="molecule type" value="Genomic_DNA"/>
</dbReference>
<dbReference type="PROSITE" id="PS50850">
    <property type="entry name" value="MFS"/>
    <property type="match status" value="1"/>
</dbReference>
<feature type="transmembrane region" description="Helical" evidence="7">
    <location>
        <begin position="297"/>
        <end position="314"/>
    </location>
</feature>
<sequence length="443" mass="46277">MPPAQRRWAMLAIAVSIGMAVMDNNIVNVALPTIADNLGISPSQSVWVVNAYLLAVAITLLPLSSLGDIVGYRRVYQTGLSLFILSSLACTVADSLVTLTAARFCQGLGAAGVMSVNAALVRFIYPSRELGKGIGLIAMIVALSTGMGPTVASGILSVGDWPWLFAINIPLGLMALLLASYNLPITGRASHRFDGISAVLNAVGIGLLVMAIDSFAHGINPAIALTEMAVAAVVMVILVRRQLALPSPLLPVDLLRIRPFYLAISTSTCAFASQMAAFITLPFYLHDVLGYSPVETGLLMTPWPMAVALTAPVAGRLADRYPVGVLCSLGLLIKLTGLVLIALLPEQPPLWPILLCMGLCGIGFGLFQSPNNRAIIGSAPRHRSGSAGGMQGTARLFGQTVGAALTALVFGLVPGGITPALLMAAGFDTVAAAISLRRLRHRP</sequence>
<accession>L0WD50</accession>
<dbReference type="CDD" id="cd17321">
    <property type="entry name" value="MFS_MMR_MDR_like"/>
    <property type="match status" value="1"/>
</dbReference>
<evidence type="ECO:0000313" key="10">
    <source>
        <dbReference type="Proteomes" id="UP000010164"/>
    </source>
</evidence>
<dbReference type="eggNOG" id="COG0477">
    <property type="taxonomic scope" value="Bacteria"/>
</dbReference>
<keyword evidence="5 7" id="KW-1133">Transmembrane helix</keyword>
<dbReference type="PRINTS" id="PR01036">
    <property type="entry name" value="TCRTETB"/>
</dbReference>
<evidence type="ECO:0000256" key="6">
    <source>
        <dbReference type="ARBA" id="ARBA00023136"/>
    </source>
</evidence>
<dbReference type="InterPro" id="IPR020846">
    <property type="entry name" value="MFS_dom"/>
</dbReference>
<feature type="transmembrane region" description="Helical" evidence="7">
    <location>
        <begin position="7"/>
        <end position="27"/>
    </location>
</feature>
<feature type="transmembrane region" description="Helical" evidence="7">
    <location>
        <begin position="321"/>
        <end position="344"/>
    </location>
</feature>
<gene>
    <name evidence="9" type="ORF">A11A3_06575</name>
</gene>
<feature type="transmembrane region" description="Helical" evidence="7">
    <location>
        <begin position="108"/>
        <end position="125"/>
    </location>
</feature>
<keyword evidence="10" id="KW-1185">Reference proteome</keyword>
<evidence type="ECO:0000256" key="4">
    <source>
        <dbReference type="ARBA" id="ARBA00022692"/>
    </source>
</evidence>
<name>L0WD50_9GAMM</name>
<evidence type="ECO:0000256" key="2">
    <source>
        <dbReference type="ARBA" id="ARBA00022448"/>
    </source>
</evidence>
<organism evidence="9 10">
    <name type="scientific">Alcanivorax hongdengensis A-11-3</name>
    <dbReference type="NCBI Taxonomy" id="1177179"/>
    <lineage>
        <taxon>Bacteria</taxon>
        <taxon>Pseudomonadati</taxon>
        <taxon>Pseudomonadota</taxon>
        <taxon>Gammaproteobacteria</taxon>
        <taxon>Oceanospirillales</taxon>
        <taxon>Alcanivoracaceae</taxon>
        <taxon>Alcanivorax</taxon>
    </lineage>
</organism>
<dbReference type="STRING" id="1177179.A11A3_06575"/>
<feature type="transmembrane region" description="Helical" evidence="7">
    <location>
        <begin position="260"/>
        <end position="285"/>
    </location>
</feature>
<evidence type="ECO:0000313" key="9">
    <source>
        <dbReference type="EMBL" id="EKF74876.1"/>
    </source>
</evidence>
<dbReference type="Gene3D" id="1.20.1250.20">
    <property type="entry name" value="MFS general substrate transporter like domains"/>
    <property type="match status" value="1"/>
</dbReference>